<dbReference type="Pfam" id="PF00512">
    <property type="entry name" value="HisKA"/>
    <property type="match status" value="1"/>
</dbReference>
<keyword evidence="11" id="KW-1185">Reference proteome</keyword>
<dbReference type="PANTHER" id="PTHR43304">
    <property type="entry name" value="PHYTOCHROME-LIKE PROTEIN CPH1"/>
    <property type="match status" value="1"/>
</dbReference>
<dbReference type="Gene3D" id="3.30.450.40">
    <property type="match status" value="1"/>
</dbReference>
<dbReference type="InterPro" id="IPR036097">
    <property type="entry name" value="HisK_dim/P_sf"/>
</dbReference>
<dbReference type="InterPro" id="IPR001610">
    <property type="entry name" value="PAC"/>
</dbReference>
<keyword evidence="3" id="KW-0597">Phosphoprotein</keyword>
<organism evidence="10 11">
    <name type="scientific">Archangium minus</name>
    <dbReference type="NCBI Taxonomy" id="83450"/>
    <lineage>
        <taxon>Bacteria</taxon>
        <taxon>Pseudomonadati</taxon>
        <taxon>Myxococcota</taxon>
        <taxon>Myxococcia</taxon>
        <taxon>Myxococcales</taxon>
        <taxon>Cystobacterineae</taxon>
        <taxon>Archangiaceae</taxon>
        <taxon>Archangium</taxon>
    </lineage>
</organism>
<evidence type="ECO:0000256" key="4">
    <source>
        <dbReference type="ARBA" id="ARBA00022679"/>
    </source>
</evidence>
<keyword evidence="4" id="KW-0808">Transferase</keyword>
<protein>
    <recommendedName>
        <fullName evidence="2">histidine kinase</fullName>
        <ecNumber evidence="2">2.7.13.3</ecNumber>
    </recommendedName>
</protein>
<name>A0ABY9WP45_9BACT</name>
<evidence type="ECO:0000256" key="1">
    <source>
        <dbReference type="ARBA" id="ARBA00000085"/>
    </source>
</evidence>
<dbReference type="InterPro" id="IPR013655">
    <property type="entry name" value="PAS_fold_3"/>
</dbReference>
<keyword evidence="5" id="KW-0418">Kinase</keyword>
<feature type="domain" description="Histidine kinase" evidence="7">
    <location>
        <begin position="541"/>
        <end position="752"/>
    </location>
</feature>
<evidence type="ECO:0000313" key="11">
    <source>
        <dbReference type="Proteomes" id="UP001611383"/>
    </source>
</evidence>
<feature type="domain" description="PAS" evidence="8">
    <location>
        <begin position="80"/>
        <end position="150"/>
    </location>
</feature>
<evidence type="ECO:0000256" key="3">
    <source>
        <dbReference type="ARBA" id="ARBA00022553"/>
    </source>
</evidence>
<dbReference type="SMART" id="SM00086">
    <property type="entry name" value="PAC"/>
    <property type="match status" value="2"/>
</dbReference>
<dbReference type="Pfam" id="PF08448">
    <property type="entry name" value="PAS_4"/>
    <property type="match status" value="1"/>
</dbReference>
<evidence type="ECO:0000256" key="6">
    <source>
        <dbReference type="SAM" id="MobiDB-lite"/>
    </source>
</evidence>
<dbReference type="InterPro" id="IPR005467">
    <property type="entry name" value="His_kinase_dom"/>
</dbReference>
<dbReference type="SUPFAM" id="SSF47384">
    <property type="entry name" value="Homodimeric domain of signal transducing histidine kinase"/>
    <property type="match status" value="1"/>
</dbReference>
<dbReference type="InterPro" id="IPR000700">
    <property type="entry name" value="PAS-assoc_C"/>
</dbReference>
<accession>A0ABY9WP45</accession>
<dbReference type="SMART" id="SM00091">
    <property type="entry name" value="PAS"/>
    <property type="match status" value="2"/>
</dbReference>
<dbReference type="PROSITE" id="PS50112">
    <property type="entry name" value="PAS"/>
    <property type="match status" value="1"/>
</dbReference>
<evidence type="ECO:0000256" key="2">
    <source>
        <dbReference type="ARBA" id="ARBA00012438"/>
    </source>
</evidence>
<dbReference type="EC" id="2.7.13.3" evidence="2"/>
<evidence type="ECO:0000256" key="5">
    <source>
        <dbReference type="ARBA" id="ARBA00022777"/>
    </source>
</evidence>
<dbReference type="SUPFAM" id="SSF55785">
    <property type="entry name" value="PYP-like sensor domain (PAS domain)"/>
    <property type="match status" value="2"/>
</dbReference>
<gene>
    <name evidence="10" type="ORF">F0U60_11080</name>
</gene>
<evidence type="ECO:0000259" key="9">
    <source>
        <dbReference type="PROSITE" id="PS50113"/>
    </source>
</evidence>
<dbReference type="PANTHER" id="PTHR43304:SF1">
    <property type="entry name" value="PAC DOMAIN-CONTAINING PROTEIN"/>
    <property type="match status" value="1"/>
</dbReference>
<dbReference type="InterPro" id="IPR003594">
    <property type="entry name" value="HATPase_dom"/>
</dbReference>
<dbReference type="InterPro" id="IPR004358">
    <property type="entry name" value="Sig_transdc_His_kin-like_C"/>
</dbReference>
<dbReference type="InterPro" id="IPR013656">
    <property type="entry name" value="PAS_4"/>
</dbReference>
<dbReference type="InterPro" id="IPR036890">
    <property type="entry name" value="HATPase_C_sf"/>
</dbReference>
<dbReference type="SMART" id="SM00065">
    <property type="entry name" value="GAF"/>
    <property type="match status" value="1"/>
</dbReference>
<evidence type="ECO:0000259" key="7">
    <source>
        <dbReference type="PROSITE" id="PS50109"/>
    </source>
</evidence>
<dbReference type="EMBL" id="CP043494">
    <property type="protein sequence ID" value="WNG44577.1"/>
    <property type="molecule type" value="Genomic_DNA"/>
</dbReference>
<dbReference type="Pfam" id="PF01590">
    <property type="entry name" value="GAF"/>
    <property type="match status" value="1"/>
</dbReference>
<feature type="region of interest" description="Disordered" evidence="6">
    <location>
        <begin position="1"/>
        <end position="55"/>
    </location>
</feature>
<dbReference type="CDD" id="cd00082">
    <property type="entry name" value="HisKA"/>
    <property type="match status" value="1"/>
</dbReference>
<dbReference type="InterPro" id="IPR052162">
    <property type="entry name" value="Sensor_kinase/Photoreceptor"/>
</dbReference>
<dbReference type="Gene3D" id="3.30.565.10">
    <property type="entry name" value="Histidine kinase-like ATPase, C-terminal domain"/>
    <property type="match status" value="1"/>
</dbReference>
<dbReference type="SUPFAM" id="SSF55874">
    <property type="entry name" value="ATPase domain of HSP90 chaperone/DNA topoisomerase II/histidine kinase"/>
    <property type="match status" value="1"/>
</dbReference>
<proteinExistence type="predicted"/>
<sequence length="757" mass="84914">MTCCADDSPSAVPNKRTRNEVRELGVPDRRKEDSCPADFTSLADGGSLDVSRQSDGDLNAYDPLHSLFGSTGSEQRLDTEREQFRMLAEALPQIVWTARTDGIQDYLNRRWYEYTGMSFEDSKGEGWKQAFHPEDRPEADKRWSHSLATGEPYEAEYRCRRLDGVWRWFLGRAIPVHDAQGRIVRWFGTCTDIDDQKRTSDVHGFLAEASSLLALTLDPEETVRNLTRLVVPRLADWCAVDVVRPDETVERVSVTHTDANRETFAWQFAQHEPVDLHNAAHGPGYVMRTGESELLEVISDATLASIPRDAEGLRLLRELGLRSSLIVPMVVHGRTLGAITLAQAGSARSFSAADLPLAEELARRAALALDNARLYRESQEAVRRAQHERYLAEQARAMLDTLLDAAPAGIALFDRTLCFVRVNRTLEAINRRPAEDHLGHTMPEVLAAQQTPGVDIVVKSLRRALETGETQTVESSTRMPNGEERAWLARYAPVRSAEGTTLGVATVVLDITERKRAEAERERLIAALERSNQELDQFAYVASHDLKAPLRGIANLSQWIEEDLKDVMTDETREQMKLLRGRVQRMEALINGILDYSRAGRMRSRPERVDVGRLLSECVELLAPPAEAVVQVEPGMPTLRTERVPLQQVFLNLLGNAFKHARSSDMRVHVGVRQVDAFWEFSVADNGPGIAPEYHERIWGIFQTLRARDELESTGIGLSVVKKSVEARGGRAWLESAPGQGATFRFTWPKHIPDEGR</sequence>
<dbReference type="Gene3D" id="1.10.287.130">
    <property type="match status" value="1"/>
</dbReference>
<dbReference type="Pfam" id="PF02518">
    <property type="entry name" value="HATPase_c"/>
    <property type="match status" value="1"/>
</dbReference>
<dbReference type="PROSITE" id="PS50109">
    <property type="entry name" value="HIS_KIN"/>
    <property type="match status" value="1"/>
</dbReference>
<feature type="domain" description="PAC" evidence="9">
    <location>
        <begin position="471"/>
        <end position="523"/>
    </location>
</feature>
<dbReference type="PRINTS" id="PR00344">
    <property type="entry name" value="BCTRLSENSOR"/>
</dbReference>
<dbReference type="NCBIfam" id="TIGR00229">
    <property type="entry name" value="sensory_box"/>
    <property type="match status" value="2"/>
</dbReference>
<dbReference type="Gene3D" id="3.30.450.20">
    <property type="entry name" value="PAS domain"/>
    <property type="match status" value="2"/>
</dbReference>
<dbReference type="InterPro" id="IPR003661">
    <property type="entry name" value="HisK_dim/P_dom"/>
</dbReference>
<comment type="catalytic activity">
    <reaction evidence="1">
        <text>ATP + protein L-histidine = ADP + protein N-phospho-L-histidine.</text>
        <dbReference type="EC" id="2.7.13.3"/>
    </reaction>
</comment>
<dbReference type="SUPFAM" id="SSF55781">
    <property type="entry name" value="GAF domain-like"/>
    <property type="match status" value="1"/>
</dbReference>
<dbReference type="InterPro" id="IPR029016">
    <property type="entry name" value="GAF-like_dom_sf"/>
</dbReference>
<dbReference type="Pfam" id="PF08447">
    <property type="entry name" value="PAS_3"/>
    <property type="match status" value="1"/>
</dbReference>
<dbReference type="PROSITE" id="PS50113">
    <property type="entry name" value="PAC"/>
    <property type="match status" value="2"/>
</dbReference>
<feature type="domain" description="PAC" evidence="9">
    <location>
        <begin position="153"/>
        <end position="205"/>
    </location>
</feature>
<dbReference type="Proteomes" id="UP001611383">
    <property type="component" value="Chromosome"/>
</dbReference>
<evidence type="ECO:0000259" key="8">
    <source>
        <dbReference type="PROSITE" id="PS50112"/>
    </source>
</evidence>
<dbReference type="CDD" id="cd00130">
    <property type="entry name" value="PAS"/>
    <property type="match status" value="2"/>
</dbReference>
<dbReference type="SMART" id="SM00388">
    <property type="entry name" value="HisKA"/>
    <property type="match status" value="1"/>
</dbReference>
<dbReference type="InterPro" id="IPR000014">
    <property type="entry name" value="PAS"/>
</dbReference>
<reference evidence="10 11" key="1">
    <citation type="submission" date="2019-08" db="EMBL/GenBank/DDBJ databases">
        <title>Archangium and Cystobacter genomes.</title>
        <authorList>
            <person name="Chen I.-C.K."/>
            <person name="Wielgoss S."/>
        </authorList>
    </citation>
    <scope>NUCLEOTIDE SEQUENCE [LARGE SCALE GENOMIC DNA]</scope>
    <source>
        <strain evidence="10 11">Cbm 6</strain>
    </source>
</reference>
<feature type="compositionally biased region" description="Basic and acidic residues" evidence="6">
    <location>
        <begin position="17"/>
        <end position="34"/>
    </location>
</feature>
<dbReference type="InterPro" id="IPR003018">
    <property type="entry name" value="GAF"/>
</dbReference>
<dbReference type="InterPro" id="IPR035965">
    <property type="entry name" value="PAS-like_dom_sf"/>
</dbReference>
<dbReference type="SMART" id="SM00387">
    <property type="entry name" value="HATPase_c"/>
    <property type="match status" value="1"/>
</dbReference>
<evidence type="ECO:0000313" key="10">
    <source>
        <dbReference type="EMBL" id="WNG44577.1"/>
    </source>
</evidence>